<protein>
    <recommendedName>
        <fullName evidence="3">PIN domain-containing protein</fullName>
    </recommendedName>
</protein>
<dbReference type="Proteomes" id="UP001652264">
    <property type="component" value="Unassembled WGS sequence"/>
</dbReference>
<evidence type="ECO:0008006" key="3">
    <source>
        <dbReference type="Google" id="ProtNLM"/>
    </source>
</evidence>
<sequence>MLAFDHFAAVPARVVLDSWFLRRAIDTTARGHDAAAAFLQRLDLVSADCFYNGLTELELIESAHAIGRPGLLAEWGTIKSTTRVYWVGVDEVADDVEALVARYGLTASGAIQVATTIAVDADALVSVDPGLAVVDAATLSLLVDVDSVAAARRYRGQPS</sequence>
<accession>A0ABT2HKZ8</accession>
<evidence type="ECO:0000313" key="1">
    <source>
        <dbReference type="EMBL" id="MCS6523922.1"/>
    </source>
</evidence>
<proteinExistence type="predicted"/>
<name>A0ABT2HKZ8_9MICO</name>
<dbReference type="EMBL" id="JANVAD010000009">
    <property type="protein sequence ID" value="MCS6523922.1"/>
    <property type="molecule type" value="Genomic_DNA"/>
</dbReference>
<keyword evidence="2" id="KW-1185">Reference proteome</keyword>
<organism evidence="1 2">
    <name type="scientific">Curtobacterium citreum</name>
    <dbReference type="NCBI Taxonomy" id="2036"/>
    <lineage>
        <taxon>Bacteria</taxon>
        <taxon>Bacillati</taxon>
        <taxon>Actinomycetota</taxon>
        <taxon>Actinomycetes</taxon>
        <taxon>Micrococcales</taxon>
        <taxon>Microbacteriaceae</taxon>
        <taxon>Curtobacterium</taxon>
    </lineage>
</organism>
<dbReference type="RefSeq" id="WP_167510129.1">
    <property type="nucleotide sequence ID" value="NZ_BMNV01000011.1"/>
</dbReference>
<comment type="caution">
    <text evidence="1">The sequence shown here is derived from an EMBL/GenBank/DDBJ whole genome shotgun (WGS) entry which is preliminary data.</text>
</comment>
<evidence type="ECO:0000313" key="2">
    <source>
        <dbReference type="Proteomes" id="UP001652264"/>
    </source>
</evidence>
<reference evidence="1 2" key="1">
    <citation type="submission" date="2022-08" db="EMBL/GenBank/DDBJ databases">
        <title>Taxonomy of Curtobacterium flaccumfaciens.</title>
        <authorList>
            <person name="Osdaghi E."/>
            <person name="Taghavi S.M."/>
            <person name="Hamidizade M."/>
            <person name="Abachi H."/>
            <person name="Fazliarab A."/>
            <person name="Baeyen S."/>
            <person name="Portier P."/>
            <person name="Van Vaerenbergh J."/>
            <person name="Jacques M.-A."/>
        </authorList>
    </citation>
    <scope>NUCLEOTIDE SEQUENCE [LARGE SCALE GENOMIC DNA]</scope>
    <source>
        <strain evidence="1 2">LMG8786T</strain>
    </source>
</reference>
<gene>
    <name evidence="1" type="ORF">NYQ28_15250</name>
</gene>
<dbReference type="GeneID" id="95325093"/>